<keyword evidence="2" id="KW-0479">Metal-binding</keyword>
<dbReference type="InterPro" id="IPR051600">
    <property type="entry name" value="Beta-PGM-like"/>
</dbReference>
<comment type="cofactor">
    <cofactor evidence="1">
        <name>Mg(2+)</name>
        <dbReference type="ChEBI" id="CHEBI:18420"/>
    </cofactor>
</comment>
<proteinExistence type="predicted"/>
<evidence type="ECO:0000256" key="1">
    <source>
        <dbReference type="ARBA" id="ARBA00001946"/>
    </source>
</evidence>
<dbReference type="InterPro" id="IPR006439">
    <property type="entry name" value="HAD-SF_hydro_IA"/>
</dbReference>
<protein>
    <submittedName>
        <fullName evidence="4">Uncharacterized protein</fullName>
    </submittedName>
</protein>
<reference evidence="4" key="1">
    <citation type="submission" date="2018-05" db="EMBL/GenBank/DDBJ databases">
        <authorList>
            <person name="Lanie J.A."/>
            <person name="Ng W.-L."/>
            <person name="Kazmierczak K.M."/>
            <person name="Andrzejewski T.M."/>
            <person name="Davidsen T.M."/>
            <person name="Wayne K.J."/>
            <person name="Tettelin H."/>
            <person name="Glass J.I."/>
            <person name="Rusch D."/>
            <person name="Podicherti R."/>
            <person name="Tsui H.-C.T."/>
            <person name="Winkler M.E."/>
        </authorList>
    </citation>
    <scope>NUCLEOTIDE SEQUENCE</scope>
</reference>
<dbReference type="Gene3D" id="3.40.50.1000">
    <property type="entry name" value="HAD superfamily/HAD-like"/>
    <property type="match status" value="1"/>
</dbReference>
<evidence type="ECO:0000256" key="3">
    <source>
        <dbReference type="ARBA" id="ARBA00022842"/>
    </source>
</evidence>
<dbReference type="InterPro" id="IPR036412">
    <property type="entry name" value="HAD-like_sf"/>
</dbReference>
<dbReference type="PANTHER" id="PTHR46193:SF10">
    <property type="entry name" value="6-PHOSPHOGLUCONATE PHOSPHATASE"/>
    <property type="match status" value="1"/>
</dbReference>
<organism evidence="4">
    <name type="scientific">marine metagenome</name>
    <dbReference type="NCBI Taxonomy" id="408172"/>
    <lineage>
        <taxon>unclassified sequences</taxon>
        <taxon>metagenomes</taxon>
        <taxon>ecological metagenomes</taxon>
    </lineage>
</organism>
<dbReference type="AlphaFoldDB" id="A0A383BT99"/>
<dbReference type="EMBL" id="UINC01203204">
    <property type="protein sequence ID" value="SVE23347.1"/>
    <property type="molecule type" value="Genomic_DNA"/>
</dbReference>
<dbReference type="GO" id="GO:0046872">
    <property type="term" value="F:metal ion binding"/>
    <property type="evidence" value="ECO:0007669"/>
    <property type="project" value="UniProtKB-KW"/>
</dbReference>
<dbReference type="Gene3D" id="1.10.150.240">
    <property type="entry name" value="Putative phosphatase, domain 2"/>
    <property type="match status" value="1"/>
</dbReference>
<dbReference type="InterPro" id="IPR023198">
    <property type="entry name" value="PGP-like_dom2"/>
</dbReference>
<keyword evidence="3" id="KW-0460">Magnesium</keyword>
<dbReference type="Pfam" id="PF13419">
    <property type="entry name" value="HAD_2"/>
    <property type="match status" value="1"/>
</dbReference>
<evidence type="ECO:0000313" key="4">
    <source>
        <dbReference type="EMBL" id="SVE23347.1"/>
    </source>
</evidence>
<gene>
    <name evidence="4" type="ORF">METZ01_LOCUS476201</name>
</gene>
<dbReference type="InterPro" id="IPR041492">
    <property type="entry name" value="HAD_2"/>
</dbReference>
<dbReference type="PANTHER" id="PTHR46193">
    <property type="entry name" value="6-PHOSPHOGLUCONATE PHOSPHATASE"/>
    <property type="match status" value="1"/>
</dbReference>
<dbReference type="SUPFAM" id="SSF56784">
    <property type="entry name" value="HAD-like"/>
    <property type="match status" value="1"/>
</dbReference>
<accession>A0A383BT99</accession>
<dbReference type="InterPro" id="IPR023214">
    <property type="entry name" value="HAD_sf"/>
</dbReference>
<dbReference type="NCBIfam" id="TIGR01549">
    <property type="entry name" value="HAD-SF-IA-v1"/>
    <property type="match status" value="1"/>
</dbReference>
<sequence length="122" mass="13918">MIKNIIFDFDGVLVDSEILVAKAMRKYLAEKNITFEENEFSKFAGKKTIQVISELSSLFNISDKESFFNDIMSLANDLYSNELEVVFGVNHFLENTNHNRFIGSNSGKERILWGLKKVGIDS</sequence>
<feature type="non-terminal residue" evidence="4">
    <location>
        <position position="122"/>
    </location>
</feature>
<evidence type="ECO:0000256" key="2">
    <source>
        <dbReference type="ARBA" id="ARBA00022723"/>
    </source>
</evidence>
<name>A0A383BT99_9ZZZZ</name>
<dbReference type="GO" id="GO:0003824">
    <property type="term" value="F:catalytic activity"/>
    <property type="evidence" value="ECO:0007669"/>
    <property type="project" value="UniProtKB-ARBA"/>
</dbReference>